<feature type="non-terminal residue" evidence="1">
    <location>
        <position position="1"/>
    </location>
</feature>
<proteinExistence type="predicted"/>
<organism evidence="1 2">
    <name type="scientific">Vibrio parahaemolyticus</name>
    <dbReference type="NCBI Taxonomy" id="670"/>
    <lineage>
        <taxon>Bacteria</taxon>
        <taxon>Pseudomonadati</taxon>
        <taxon>Pseudomonadota</taxon>
        <taxon>Gammaproteobacteria</taxon>
        <taxon>Vibrionales</taxon>
        <taxon>Vibrionaceae</taxon>
        <taxon>Vibrio</taxon>
    </lineage>
</organism>
<name>A0A7Y0X678_VIBPH</name>
<sequence length="79" mass="7882">KNFGNAAGTVMEGNDSRVVNAVPKTRTINGHALSQNIELTAEDVGALGAGETAANAATLENSTKAQIISEARSGLAASG</sequence>
<feature type="non-terminal residue" evidence="1">
    <location>
        <position position="79"/>
    </location>
</feature>
<dbReference type="EMBL" id="JABCLD010001322">
    <property type="protein sequence ID" value="NMU26641.1"/>
    <property type="molecule type" value="Genomic_DNA"/>
</dbReference>
<dbReference type="AlphaFoldDB" id="A0A7Y0X678"/>
<protein>
    <submittedName>
        <fullName evidence="1">Uncharacterized protein</fullName>
    </submittedName>
</protein>
<evidence type="ECO:0000313" key="1">
    <source>
        <dbReference type="EMBL" id="NMU26641.1"/>
    </source>
</evidence>
<evidence type="ECO:0000313" key="2">
    <source>
        <dbReference type="Proteomes" id="UP000555836"/>
    </source>
</evidence>
<accession>A0A7Y0X678</accession>
<dbReference type="Proteomes" id="UP000555836">
    <property type="component" value="Unassembled WGS sequence"/>
</dbReference>
<gene>
    <name evidence="1" type="ORF">HKB21_13535</name>
</gene>
<reference evidence="1 2" key="1">
    <citation type="submission" date="2020-04" db="EMBL/GenBank/DDBJ databases">
        <title>Whole-genome sequencing of Vibrio spp. from China reveals different genetic environments of blaCTX-M-14 among diverse lineages.</title>
        <authorList>
            <person name="Zheng Z."/>
            <person name="Ye L."/>
            <person name="Chen S."/>
        </authorList>
    </citation>
    <scope>NUCLEOTIDE SEQUENCE [LARGE SCALE GENOMIC DNA]</scope>
    <source>
        <strain evidence="1 2">Vb0574</strain>
    </source>
</reference>
<comment type="caution">
    <text evidence="1">The sequence shown here is derived from an EMBL/GenBank/DDBJ whole genome shotgun (WGS) entry which is preliminary data.</text>
</comment>